<evidence type="ECO:0000256" key="1">
    <source>
        <dbReference type="ARBA" id="ARBA00022801"/>
    </source>
</evidence>
<dbReference type="Pfam" id="PF07687">
    <property type="entry name" value="M20_dimer"/>
    <property type="match status" value="1"/>
</dbReference>
<gene>
    <name evidence="3" type="ORF">IAD41_00455</name>
</gene>
<dbReference type="PANTHER" id="PTHR43501:SF1">
    <property type="entry name" value="CYTOSOL NON-SPECIFIC DIPEPTIDASE"/>
    <property type="match status" value="1"/>
</dbReference>
<reference evidence="3" key="1">
    <citation type="submission" date="2020-10" db="EMBL/GenBank/DDBJ databases">
        <authorList>
            <person name="Gilroy R."/>
        </authorList>
    </citation>
    <scope>NUCLEOTIDE SEQUENCE</scope>
    <source>
        <strain evidence="3">CHK152-2994</strain>
    </source>
</reference>
<evidence type="ECO:0000313" key="4">
    <source>
        <dbReference type="Proteomes" id="UP000824139"/>
    </source>
</evidence>
<dbReference type="AlphaFoldDB" id="A0A9D1FU43"/>
<dbReference type="GO" id="GO:0070573">
    <property type="term" value="F:metallodipeptidase activity"/>
    <property type="evidence" value="ECO:0007669"/>
    <property type="project" value="TreeGrafter"/>
</dbReference>
<reference evidence="3" key="2">
    <citation type="journal article" date="2021" name="PeerJ">
        <title>Extensive microbial diversity within the chicken gut microbiome revealed by metagenomics and culture.</title>
        <authorList>
            <person name="Gilroy R."/>
            <person name="Ravi A."/>
            <person name="Getino M."/>
            <person name="Pursley I."/>
            <person name="Horton D.L."/>
            <person name="Alikhan N.F."/>
            <person name="Baker D."/>
            <person name="Gharbi K."/>
            <person name="Hall N."/>
            <person name="Watson M."/>
            <person name="Adriaenssens E.M."/>
            <person name="Foster-Nyarko E."/>
            <person name="Jarju S."/>
            <person name="Secka A."/>
            <person name="Antonio M."/>
            <person name="Oren A."/>
            <person name="Chaudhuri R.R."/>
            <person name="La Ragione R."/>
            <person name="Hildebrand F."/>
            <person name="Pallen M.J."/>
        </authorList>
    </citation>
    <scope>NUCLEOTIDE SEQUENCE</scope>
    <source>
        <strain evidence="3">CHK152-2994</strain>
    </source>
</reference>
<sequence>MHIDNIRNENELINLFCTLAEIPSPSMHEEKVIAWLENYCKENSLDCRLDSYKNVIIRIPATDASKPALLLSAHMDVIGDDSPVETYLDGDLIRAKGRTLGADDKAGLANALYFATKLAKSDIAHGELELVFTRDEENGASGIRNIEFDKLNSKYVLVLDSDSLGQLMTSGASYTSVKIHVESFKGGHSGIDIADTTRENAAKLIADLVSNLPQGVYYSKDGEVITSCNIGGISAGKLNVTNIINTTAEASYSIRSSSREMENELKERFKFEIDDFNKQYTSIAKATIEFAEHLPPFEKADDEYIPILFEVAAKKTGVKPQISSFHAGAETHIYANRTNSKGEKFLPYLVGLADVHNMHSKEENVNYKSIIKGQELLNKFYAAYIG</sequence>
<dbReference type="InterPro" id="IPR011650">
    <property type="entry name" value="Peptidase_M20_dimer"/>
</dbReference>
<evidence type="ECO:0000313" key="3">
    <source>
        <dbReference type="EMBL" id="HIS82070.1"/>
    </source>
</evidence>
<evidence type="ECO:0000259" key="2">
    <source>
        <dbReference type="Pfam" id="PF07687"/>
    </source>
</evidence>
<proteinExistence type="predicted"/>
<dbReference type="SUPFAM" id="SSF53187">
    <property type="entry name" value="Zn-dependent exopeptidases"/>
    <property type="match status" value="1"/>
</dbReference>
<dbReference type="InterPro" id="IPR001261">
    <property type="entry name" value="ArgE/DapE_CS"/>
</dbReference>
<accession>A0A9D1FU43</accession>
<dbReference type="Gene3D" id="3.40.630.10">
    <property type="entry name" value="Zn peptidases"/>
    <property type="match status" value="1"/>
</dbReference>
<dbReference type="Pfam" id="PF01546">
    <property type="entry name" value="Peptidase_M20"/>
    <property type="match status" value="1"/>
</dbReference>
<protein>
    <submittedName>
        <fullName evidence="3">M20/M25/M40 family metallo-hydrolase</fullName>
    </submittedName>
</protein>
<name>A0A9D1FU43_9BACT</name>
<dbReference type="InterPro" id="IPR002933">
    <property type="entry name" value="Peptidase_M20"/>
</dbReference>
<dbReference type="InterPro" id="IPR001160">
    <property type="entry name" value="Peptidase_M20C"/>
</dbReference>
<comment type="caution">
    <text evidence="3">The sequence shown here is derived from an EMBL/GenBank/DDBJ whole genome shotgun (WGS) entry which is preliminary data.</text>
</comment>
<dbReference type="PROSITE" id="PS00759">
    <property type="entry name" value="ARGE_DAPE_CPG2_2"/>
    <property type="match status" value="1"/>
</dbReference>
<dbReference type="Proteomes" id="UP000824139">
    <property type="component" value="Unassembled WGS sequence"/>
</dbReference>
<dbReference type="PANTHER" id="PTHR43501">
    <property type="entry name" value="CYTOSOL NON-SPECIFIC DIPEPTIDASE"/>
    <property type="match status" value="1"/>
</dbReference>
<dbReference type="Gene3D" id="3.30.70.360">
    <property type="match status" value="1"/>
</dbReference>
<organism evidence="3 4">
    <name type="scientific">Candidatus Scatenecus faecavium</name>
    <dbReference type="NCBI Taxonomy" id="2840915"/>
    <lineage>
        <taxon>Bacteria</taxon>
        <taxon>Candidatus Scatenecus</taxon>
    </lineage>
</organism>
<dbReference type="GO" id="GO:0006508">
    <property type="term" value="P:proteolysis"/>
    <property type="evidence" value="ECO:0007669"/>
    <property type="project" value="InterPro"/>
</dbReference>
<feature type="domain" description="Peptidase M20 dimerisation" evidence="2">
    <location>
        <begin position="198"/>
        <end position="280"/>
    </location>
</feature>
<dbReference type="EMBL" id="DVJO01000012">
    <property type="protein sequence ID" value="HIS82070.1"/>
    <property type="molecule type" value="Genomic_DNA"/>
</dbReference>
<keyword evidence="1" id="KW-0378">Hydrolase</keyword>
<dbReference type="GO" id="GO:0005829">
    <property type="term" value="C:cytosol"/>
    <property type="evidence" value="ECO:0007669"/>
    <property type="project" value="TreeGrafter"/>
</dbReference>